<dbReference type="Proteomes" id="UP000095347">
    <property type="component" value="Unassembled WGS sequence"/>
</dbReference>
<comment type="caution">
    <text evidence="1">The sequence shown here is derived from an EMBL/GenBank/DDBJ whole genome shotgun (WGS) entry which is preliminary data.</text>
</comment>
<dbReference type="CDD" id="cd17033">
    <property type="entry name" value="DR1245-like"/>
    <property type="match status" value="1"/>
</dbReference>
<dbReference type="RefSeq" id="WP_069957925.1">
    <property type="nucleotide sequence ID" value="NZ_MCGG01000025.1"/>
</dbReference>
<dbReference type="Pfam" id="PF10722">
    <property type="entry name" value="YbjN"/>
    <property type="match status" value="1"/>
</dbReference>
<sequence length="167" mass="19267">MPTLHRTIDVSQHHPMDVVEQTVGLYEWQSERSCDTEIAVQVPGKWCDYSMYFTWSDNAEAMQLTCAFDMRIHKDKRSAVYELLMLANEKLWLGHFTLWVEQGLPMFRHALPLRGAEAPTIEQVQDMVETALYECERFYPAFQYVIWGGQTAEQAMEAALLVTVGEA</sequence>
<organism evidence="1 2">
    <name type="scientific">Magnetovibrio blakemorei</name>
    <dbReference type="NCBI Taxonomy" id="28181"/>
    <lineage>
        <taxon>Bacteria</taxon>
        <taxon>Pseudomonadati</taxon>
        <taxon>Pseudomonadota</taxon>
        <taxon>Alphaproteobacteria</taxon>
        <taxon>Rhodospirillales</taxon>
        <taxon>Magnetovibrionaceae</taxon>
        <taxon>Magnetovibrio</taxon>
    </lineage>
</organism>
<proteinExistence type="predicted"/>
<dbReference type="OrthoDB" id="9792176at2"/>
<dbReference type="AlphaFoldDB" id="A0A1E5Q7Q5"/>
<keyword evidence="2" id="KW-1185">Reference proteome</keyword>
<dbReference type="STRING" id="28181.BEN30_09965"/>
<gene>
    <name evidence="1" type="ORF">BEN30_09965</name>
</gene>
<evidence type="ECO:0000313" key="2">
    <source>
        <dbReference type="Proteomes" id="UP000095347"/>
    </source>
</evidence>
<accession>A0A1E5Q7Q5</accession>
<dbReference type="InterPro" id="IPR019660">
    <property type="entry name" value="Put_sensory_transdc_reg_YbjN"/>
</dbReference>
<evidence type="ECO:0000313" key="1">
    <source>
        <dbReference type="EMBL" id="OEJ67095.1"/>
    </source>
</evidence>
<reference evidence="2" key="1">
    <citation type="submission" date="2016-07" db="EMBL/GenBank/DDBJ databases">
        <authorList>
            <person name="Florea S."/>
            <person name="Webb J.S."/>
            <person name="Jaromczyk J."/>
            <person name="Schardl C.L."/>
        </authorList>
    </citation>
    <scope>NUCLEOTIDE SEQUENCE [LARGE SCALE GENOMIC DNA]</scope>
    <source>
        <strain evidence="2">MV-1</strain>
    </source>
</reference>
<dbReference type="EMBL" id="MCGG01000025">
    <property type="protein sequence ID" value="OEJ67095.1"/>
    <property type="molecule type" value="Genomic_DNA"/>
</dbReference>
<protein>
    <recommendedName>
        <fullName evidence="3">Diacylglyceryl transferase</fullName>
    </recommendedName>
</protein>
<name>A0A1E5Q7Q5_9PROT</name>
<evidence type="ECO:0008006" key="3">
    <source>
        <dbReference type="Google" id="ProtNLM"/>
    </source>
</evidence>